<reference evidence="2" key="1">
    <citation type="submission" date="2017-10" db="EMBL/GenBank/DDBJ databases">
        <title>Whole genome sequencing of members of genus Pseudoxanthomonas.</title>
        <authorList>
            <person name="Kumar S."/>
            <person name="Bansal K."/>
            <person name="Kaur A."/>
            <person name="Patil P."/>
            <person name="Sharma S."/>
            <person name="Patil P.B."/>
        </authorList>
    </citation>
    <scope>NUCLEOTIDE SEQUENCE</scope>
    <source>
        <strain evidence="2">DSM 22914</strain>
    </source>
</reference>
<evidence type="ECO:0000313" key="3">
    <source>
        <dbReference type="Proteomes" id="UP000717981"/>
    </source>
</evidence>
<name>A0A921NU64_9GAMM</name>
<gene>
    <name evidence="2" type="ORF">CR938_05935</name>
</gene>
<proteinExistence type="predicted"/>
<evidence type="ECO:0000256" key="1">
    <source>
        <dbReference type="SAM" id="SignalP"/>
    </source>
</evidence>
<accession>A0A921NU64</accession>
<protein>
    <submittedName>
        <fullName evidence="2">Uncharacterized protein</fullName>
    </submittedName>
</protein>
<dbReference type="Proteomes" id="UP000717981">
    <property type="component" value="Unassembled WGS sequence"/>
</dbReference>
<organism evidence="2 3">
    <name type="scientific">Pseudoxanthomonas taiwanensis</name>
    <dbReference type="NCBI Taxonomy" id="176598"/>
    <lineage>
        <taxon>Bacteria</taxon>
        <taxon>Pseudomonadati</taxon>
        <taxon>Pseudomonadota</taxon>
        <taxon>Gammaproteobacteria</taxon>
        <taxon>Lysobacterales</taxon>
        <taxon>Lysobacteraceae</taxon>
        <taxon>Pseudoxanthomonas</taxon>
    </lineage>
</organism>
<comment type="caution">
    <text evidence="2">The sequence shown here is derived from an EMBL/GenBank/DDBJ whole genome shotgun (WGS) entry which is preliminary data.</text>
</comment>
<sequence>MLIVAGTALLAAAPRLHAADAHIAVHPSHGEMVLLRDVNARPAYRPAPPSTALIVDPTPRREVAYVLGTGELSDEDFAGMSTGQRVHADGPLPARMTRQALDGVFDQGQGGTLVPTRGAATLGGAGGGVIGQTTRGIGAQVTGVLSQLPFGAAQAQGGGKP</sequence>
<keyword evidence="3" id="KW-1185">Reference proteome</keyword>
<dbReference type="EMBL" id="PDWK01000021">
    <property type="protein sequence ID" value="KAF1689440.1"/>
    <property type="molecule type" value="Genomic_DNA"/>
</dbReference>
<evidence type="ECO:0000313" key="2">
    <source>
        <dbReference type="EMBL" id="KAF1689440.1"/>
    </source>
</evidence>
<dbReference type="AlphaFoldDB" id="A0A921NU64"/>
<keyword evidence="1" id="KW-0732">Signal</keyword>
<feature type="chain" id="PRO_5038116767" evidence="1">
    <location>
        <begin position="19"/>
        <end position="161"/>
    </location>
</feature>
<feature type="signal peptide" evidence="1">
    <location>
        <begin position="1"/>
        <end position="18"/>
    </location>
</feature>